<feature type="binding site" evidence="11">
    <location>
        <position position="70"/>
    </location>
    <ligand>
        <name>[4Fe-4S] cluster</name>
        <dbReference type="ChEBI" id="CHEBI:49883"/>
    </ligand>
</feature>
<keyword evidence="3 11" id="KW-0004">4Fe-4S</keyword>
<comment type="function">
    <text evidence="11">Acts as a transcriptional regulator. Probably redox-responsive. The apo- but not holo-form probably binds DNA.</text>
</comment>
<feature type="compositionally biased region" description="Basic residues" evidence="12">
    <location>
        <begin position="94"/>
        <end position="104"/>
    </location>
</feature>
<sequence>MTARLHIDQTGTTDESRTGSGADAWDWLRDAACVGADPELFFPVGDSDPAAEQTERAKAVCHSCPVESRCLEWALDTGRTSGVWGGTDEEERRRLRRNERRRVPAPRGRQASGPGRARRPRTH</sequence>
<protein>
    <recommendedName>
        <fullName evidence="11">Transcriptional regulator WhiB</fullName>
    </recommendedName>
</protein>
<feature type="binding site" evidence="11">
    <location>
        <position position="33"/>
    </location>
    <ligand>
        <name>[4Fe-4S] cluster</name>
        <dbReference type="ChEBI" id="CHEBI:49883"/>
    </ligand>
</feature>
<comment type="caution">
    <text evidence="14">The sequence shown here is derived from an EMBL/GenBank/DDBJ whole genome shotgun (WGS) entry which is preliminary data.</text>
</comment>
<dbReference type="PANTHER" id="PTHR38839:SF6">
    <property type="entry name" value="TRANSCRIPTIONAL REGULATOR WHIB1"/>
    <property type="match status" value="1"/>
</dbReference>
<proteinExistence type="inferred from homology"/>
<evidence type="ECO:0000256" key="3">
    <source>
        <dbReference type="ARBA" id="ARBA00022485"/>
    </source>
</evidence>
<name>A0ABQ2E9B5_9ACTN</name>
<keyword evidence="8 11" id="KW-0238">DNA-binding</keyword>
<feature type="domain" description="4Fe-4S Wbl-type" evidence="13">
    <location>
        <begin position="32"/>
        <end position="94"/>
    </location>
</feature>
<dbReference type="PROSITE" id="PS51674">
    <property type="entry name" value="4FE4S_WBL"/>
    <property type="match status" value="1"/>
</dbReference>
<evidence type="ECO:0000256" key="1">
    <source>
        <dbReference type="ARBA" id="ARBA00004496"/>
    </source>
</evidence>
<reference evidence="15" key="1">
    <citation type="journal article" date="2019" name="Int. J. Syst. Evol. Microbiol.">
        <title>The Global Catalogue of Microorganisms (GCM) 10K type strain sequencing project: providing services to taxonomists for standard genome sequencing and annotation.</title>
        <authorList>
            <consortium name="The Broad Institute Genomics Platform"/>
            <consortium name="The Broad Institute Genome Sequencing Center for Infectious Disease"/>
            <person name="Wu L."/>
            <person name="Ma J."/>
        </authorList>
    </citation>
    <scope>NUCLEOTIDE SEQUENCE [LARGE SCALE GENOMIC DNA]</scope>
    <source>
        <strain evidence="15">CGMCC 4.7275</strain>
    </source>
</reference>
<comment type="PTM">
    <text evidence="11">The Fe-S cluster can be nitrosylated by nitric oxide (NO).</text>
</comment>
<comment type="cofactor">
    <cofactor evidence="11">
        <name>[4Fe-4S] cluster</name>
        <dbReference type="ChEBI" id="CHEBI:49883"/>
    </cofactor>
    <text evidence="11">Binds 1 [4Fe-4S] cluster per subunit. Following nitrosylation of the [4Fe-4S] cluster binds 1 [4Fe-8(NO)] cluster per subunit.</text>
</comment>
<evidence type="ECO:0000256" key="10">
    <source>
        <dbReference type="ARBA" id="ARBA00023163"/>
    </source>
</evidence>
<organism evidence="14 15">
    <name type="scientific">Streptomyces camponoticapitis</name>
    <dbReference type="NCBI Taxonomy" id="1616125"/>
    <lineage>
        <taxon>Bacteria</taxon>
        <taxon>Bacillati</taxon>
        <taxon>Actinomycetota</taxon>
        <taxon>Actinomycetes</taxon>
        <taxon>Kitasatosporales</taxon>
        <taxon>Streptomycetaceae</taxon>
        <taxon>Streptomyces</taxon>
    </lineage>
</organism>
<gene>
    <name evidence="11" type="primary">whiB</name>
    <name evidence="14" type="ORF">GCM10011583_36580</name>
</gene>
<dbReference type="Proteomes" id="UP000660265">
    <property type="component" value="Unassembled WGS sequence"/>
</dbReference>
<feature type="binding site" evidence="11">
    <location>
        <position position="61"/>
    </location>
    <ligand>
        <name>[4Fe-4S] cluster</name>
        <dbReference type="ChEBI" id="CHEBI:49883"/>
    </ligand>
</feature>
<keyword evidence="10 11" id="KW-0804">Transcription</keyword>
<keyword evidence="11" id="KW-0963">Cytoplasm</keyword>
<evidence type="ECO:0000256" key="11">
    <source>
        <dbReference type="HAMAP-Rule" id="MF_01479"/>
    </source>
</evidence>
<accession>A0ABQ2E9B5</accession>
<feature type="region of interest" description="Disordered" evidence="12">
    <location>
        <begin position="78"/>
        <end position="123"/>
    </location>
</feature>
<keyword evidence="9 11" id="KW-1015">Disulfide bond</keyword>
<dbReference type="HAMAP" id="MF_01479">
    <property type="entry name" value="WhiB"/>
    <property type="match status" value="1"/>
</dbReference>
<keyword evidence="15" id="KW-1185">Reference proteome</keyword>
<comment type="PTM">
    <text evidence="11">Upon Fe-S cluster removal intramolecular disulfide bonds are formed.</text>
</comment>
<comment type="subcellular location">
    <subcellularLocation>
        <location evidence="1 11">Cytoplasm</location>
    </subcellularLocation>
</comment>
<dbReference type="InterPro" id="IPR034768">
    <property type="entry name" value="4FE4S_WBL"/>
</dbReference>
<evidence type="ECO:0000313" key="15">
    <source>
        <dbReference type="Proteomes" id="UP000660265"/>
    </source>
</evidence>
<keyword evidence="4 11" id="KW-0479">Metal-binding</keyword>
<comment type="similarity">
    <text evidence="2 11">Belongs to the WhiB family.</text>
</comment>
<keyword evidence="7 11" id="KW-0805">Transcription regulation</keyword>
<evidence type="ECO:0000313" key="14">
    <source>
        <dbReference type="EMBL" id="GGK01664.1"/>
    </source>
</evidence>
<evidence type="ECO:0000256" key="4">
    <source>
        <dbReference type="ARBA" id="ARBA00022723"/>
    </source>
</evidence>
<keyword evidence="6 11" id="KW-0411">Iron-sulfur</keyword>
<feature type="binding site" evidence="11">
    <location>
        <position position="64"/>
    </location>
    <ligand>
        <name>[4Fe-4S] cluster</name>
        <dbReference type="ChEBI" id="CHEBI:49883"/>
    </ligand>
</feature>
<evidence type="ECO:0000256" key="6">
    <source>
        <dbReference type="ARBA" id="ARBA00023014"/>
    </source>
</evidence>
<evidence type="ECO:0000256" key="9">
    <source>
        <dbReference type="ARBA" id="ARBA00023157"/>
    </source>
</evidence>
<feature type="region of interest" description="Disordered" evidence="12">
    <location>
        <begin position="1"/>
        <end position="21"/>
    </location>
</feature>
<keyword evidence="5 11" id="KW-0408">Iron</keyword>
<evidence type="ECO:0000256" key="7">
    <source>
        <dbReference type="ARBA" id="ARBA00023015"/>
    </source>
</evidence>
<dbReference type="Pfam" id="PF02467">
    <property type="entry name" value="Whib"/>
    <property type="match status" value="1"/>
</dbReference>
<evidence type="ECO:0000256" key="12">
    <source>
        <dbReference type="SAM" id="MobiDB-lite"/>
    </source>
</evidence>
<evidence type="ECO:0000256" key="2">
    <source>
        <dbReference type="ARBA" id="ARBA00006597"/>
    </source>
</evidence>
<evidence type="ECO:0000256" key="8">
    <source>
        <dbReference type="ARBA" id="ARBA00023125"/>
    </source>
</evidence>
<evidence type="ECO:0000259" key="13">
    <source>
        <dbReference type="PROSITE" id="PS51674"/>
    </source>
</evidence>
<dbReference type="EMBL" id="BMMV01000010">
    <property type="protein sequence ID" value="GGK01664.1"/>
    <property type="molecule type" value="Genomic_DNA"/>
</dbReference>
<dbReference type="InterPro" id="IPR003482">
    <property type="entry name" value="Whib"/>
</dbReference>
<dbReference type="PANTHER" id="PTHR38839">
    <property type="entry name" value="TRANSCRIPTIONAL REGULATOR WHID-RELATED"/>
    <property type="match status" value="1"/>
</dbReference>
<evidence type="ECO:0000256" key="5">
    <source>
        <dbReference type="ARBA" id="ARBA00023004"/>
    </source>
</evidence>